<accession>A0ABU4X854</accession>
<gene>
    <name evidence="1" type="ORF">RFM27_02720</name>
</gene>
<organism evidence="1 2">
    <name type="scientific">Mesorhizobium dulcispinae</name>
    <dbReference type="NCBI Taxonomy" id="3072316"/>
    <lineage>
        <taxon>Bacteria</taxon>
        <taxon>Pseudomonadati</taxon>
        <taxon>Pseudomonadota</taxon>
        <taxon>Alphaproteobacteria</taxon>
        <taxon>Hyphomicrobiales</taxon>
        <taxon>Phyllobacteriaceae</taxon>
        <taxon>Mesorhizobium</taxon>
    </lineage>
</organism>
<evidence type="ECO:0000313" key="1">
    <source>
        <dbReference type="EMBL" id="MDX8470984.1"/>
    </source>
</evidence>
<name>A0ABU4X854_9HYPH</name>
<reference evidence="1 2" key="1">
    <citation type="submission" date="2023-08" db="EMBL/GenBank/DDBJ databases">
        <title>Implementing the SeqCode for naming new Mesorhizobium species isolated from Vachellia karroo root nodules.</title>
        <authorList>
            <person name="Van Lill M."/>
        </authorList>
    </citation>
    <scope>NUCLEOTIDE SEQUENCE [LARGE SCALE GENOMIC DNA]</scope>
    <source>
        <strain evidence="1 2">VK23A</strain>
    </source>
</reference>
<keyword evidence="2" id="KW-1185">Reference proteome</keyword>
<evidence type="ECO:0000313" key="2">
    <source>
        <dbReference type="Proteomes" id="UP001271780"/>
    </source>
</evidence>
<dbReference type="EMBL" id="JAVIIZ010000001">
    <property type="protein sequence ID" value="MDX8470984.1"/>
    <property type="molecule type" value="Genomic_DNA"/>
</dbReference>
<protein>
    <submittedName>
        <fullName evidence="1">Uncharacterized protein</fullName>
    </submittedName>
</protein>
<dbReference type="Proteomes" id="UP001271780">
    <property type="component" value="Unassembled WGS sequence"/>
</dbReference>
<sequence length="1120" mass="122076">MNLLLAPPEIFSAHAITTANPGLYGHHRVEPETYLPNDGTFLRLYAGGGKSFPVAPFAVFQTGSNQKRLTAYSLDVRGASADPDTQTVFVRGGEDVWVGLNLPQSPFTSAVRVDLEVEGSLDWAGIYDQRGRLIYGRNQPGWSFSAPVIHRLRLRGDADVAVRIRLVDFDTFFGSRRPEGDEYTIGLPARFFEEPLPADEPHFTDPGIPVALRWYLGLHDANDGDTRLRAAAPLTTNRMDSPKGPFFGTDESGESSRVAALLKADENFWPRLFKLLNAGEMPPWSPDNYDSPITLPVGPTTQSAHLPRLGMLQMAAMDPGIAHFLGFSTFLPGQVPDLPRVEGADPGPASGWDTLGAIGLFALDPAEVMRRHLVVPDPQQDTSGILLAMLARALDRRCGGQDALALLEDQIRQVREVGAVPAVYATFASPVLPPLPPRLPEPQIVSHHWQQTQDLNPSRRYRAGFAFPRLPAVTLAATGRDIGDGNGPMTVHRPDGTGRVVPGIMGYEFEPNVRLRRFGERWRVQTNAGLLSDMDIDADWGEVSYFFSASDPFGRFGEPVECELTPPQRPKPRAPVLRSWIEPPRITDPPEMPGRLRIRVAIPSAVAQEPFAAEQVKMLGSAIVVPRIDELAAGSLELVRLELHFNGMTQHADLDTPGFIERTFDLPPLAVGGSGELELTATYLDSNDDAASDVQKIVFADRRPPPTHRTGHGLYWTSPPGPAPDVHVSIDWKGNPGSLYRVYLTDAVGLELSENIDDTKSRGDVADEGCRKAIQRPGDIKAANFRLLEKEATVAEGDGFARFRGKLPRSLSTVQFLKVVPVSKDGLEANFADCPIVPVAVPEGRRAPPPLLGGDIDPLTGRVRLVVTADGFSRERLNAEQPGLFAESPSGVPPEFRLRRAFGFVADPIYATPVHTSPMMLLDRNAAVPVFKGEWNEGADILIPFVRYTYWAEVRLPSEPRGPTGVPLGSPGDLFAPDEVSRQPHPRPFSPVSAPRQLMRIPDAAPAAPQASTNRAVDAGGNVKITVTLTNPPRAHKKAVDQYRLAVWWQWNVDALQAVNNANGAPLPEGSWPEVREEPITFNLPSVPGSLSSPLSVRVAYVDPLGRMGAIAKFPVAPGR</sequence>
<comment type="caution">
    <text evidence="1">The sequence shown here is derived from an EMBL/GenBank/DDBJ whole genome shotgun (WGS) entry which is preliminary data.</text>
</comment>
<dbReference type="RefSeq" id="WP_320315158.1">
    <property type="nucleotide sequence ID" value="NZ_JAVIIX010000001.1"/>
</dbReference>
<proteinExistence type="predicted"/>